<keyword evidence="2" id="KW-1185">Reference proteome</keyword>
<evidence type="ECO:0000313" key="2">
    <source>
        <dbReference type="Proteomes" id="UP000467148"/>
    </source>
</evidence>
<dbReference type="KEGG" id="mhev:MHEL_02260"/>
<evidence type="ECO:0008006" key="3">
    <source>
        <dbReference type="Google" id="ProtNLM"/>
    </source>
</evidence>
<dbReference type="EMBL" id="AP022596">
    <property type="protein sequence ID" value="BBY61983.1"/>
    <property type="molecule type" value="Genomic_DNA"/>
</dbReference>
<evidence type="ECO:0000313" key="1">
    <source>
        <dbReference type="EMBL" id="BBY61983.1"/>
    </source>
</evidence>
<protein>
    <recommendedName>
        <fullName evidence="3">Apea-like HEPN domain-containing protein</fullName>
    </recommendedName>
</protein>
<dbReference type="Proteomes" id="UP000467148">
    <property type="component" value="Chromosome"/>
</dbReference>
<proteinExistence type="predicted"/>
<accession>A0A7I7SZ47</accession>
<gene>
    <name evidence="1" type="ORF">MHEL_02260</name>
</gene>
<sequence length="658" mass="73937">MLVRQHESVVEELSMQLQFRDPITSSGSIMTLPAATADLRDWVADRRKFLSIQYADWMQVIGDFRDSLSTAGPKLRAIVESSTAQIDSQLQNLFSSALDAAGKTSYDIDANVRAATLQSLEQLEAELATETAIVEAWRDLVKSVQTPNRSVEEISRRRDTLFAIAELRNLDVVGPFGTFSKVDAVLTDVADAVQAELDGEAGVENRRIFPPSWDPSGQPTWRRLQLCERVLTRPAFRGDCIVWLRLEPTFLPRGDVSHGQVTFYNASHLSAFVRQPEGADQFFDVVPTEVLTSPPSERAPLLRGGDSEWEDNWNMAYARIVLPGIEVHTAEAKAIALVEALKAVNHATKDTWKMLRGHLLFVDGELRSRYSWGPKEERPEHYYPQNDWMARDLRRMARANQSLDPQSIHDLQDAMNMSTALKAASDESPQAVVMASVRAIEHMNAWTTGGVKDWADFVSSYFKKAQARVRVVEFISHFTREAIDHQPDRRPGAPRAPQQSLFDIRSRLMQTVGAHEYFNARGAVDEVAALRSIYADHFLSRGLGEVDTILATPEGMFGQLEEQCRRFDRLLARLKRLRNSAIHGGPISETACQSVDTFAFNLGHQCLNEAMRALLVGTDIVSHIDAYRADHIDRFQRIETSGEIDALFVEYDPEDDVL</sequence>
<organism evidence="1 2">
    <name type="scientific">Mycolicibacterium helvum</name>
    <dbReference type="NCBI Taxonomy" id="1534349"/>
    <lineage>
        <taxon>Bacteria</taxon>
        <taxon>Bacillati</taxon>
        <taxon>Actinomycetota</taxon>
        <taxon>Actinomycetes</taxon>
        <taxon>Mycobacteriales</taxon>
        <taxon>Mycobacteriaceae</taxon>
        <taxon>Mycolicibacterium</taxon>
    </lineage>
</organism>
<name>A0A7I7SZ47_9MYCO</name>
<dbReference type="AlphaFoldDB" id="A0A7I7SZ47"/>
<reference evidence="1 2" key="1">
    <citation type="journal article" date="2019" name="Emerg. Microbes Infect.">
        <title>Comprehensive subspecies identification of 175 nontuberculous mycobacteria species based on 7547 genomic profiles.</title>
        <authorList>
            <person name="Matsumoto Y."/>
            <person name="Kinjo T."/>
            <person name="Motooka D."/>
            <person name="Nabeya D."/>
            <person name="Jung N."/>
            <person name="Uechi K."/>
            <person name="Horii T."/>
            <person name="Iida T."/>
            <person name="Fujita J."/>
            <person name="Nakamura S."/>
        </authorList>
    </citation>
    <scope>NUCLEOTIDE SEQUENCE [LARGE SCALE GENOMIC DNA]</scope>
    <source>
        <strain evidence="1 2">JCM 30396</strain>
    </source>
</reference>